<keyword evidence="3" id="KW-0808">Transferase</keyword>
<keyword evidence="3" id="KW-0418">Kinase</keyword>
<dbReference type="Pfam" id="PF03703">
    <property type="entry name" value="bPH_2"/>
    <property type="match status" value="2"/>
</dbReference>
<feature type="transmembrane region" description="Helical" evidence="1">
    <location>
        <begin position="12"/>
        <end position="29"/>
    </location>
</feature>
<proteinExistence type="predicted"/>
<accession>A0A1H8S353</accession>
<dbReference type="Proteomes" id="UP000199657">
    <property type="component" value="Unassembled WGS sequence"/>
</dbReference>
<dbReference type="RefSeq" id="WP_171909838.1">
    <property type="nucleotide sequence ID" value="NZ_FOEG01000002.1"/>
</dbReference>
<keyword evidence="4" id="KW-1185">Reference proteome</keyword>
<evidence type="ECO:0000259" key="2">
    <source>
        <dbReference type="Pfam" id="PF03703"/>
    </source>
</evidence>
<organism evidence="3 4">
    <name type="scientific">Aquisalimonas asiatica</name>
    <dbReference type="NCBI Taxonomy" id="406100"/>
    <lineage>
        <taxon>Bacteria</taxon>
        <taxon>Pseudomonadati</taxon>
        <taxon>Pseudomonadota</taxon>
        <taxon>Gammaproteobacteria</taxon>
        <taxon>Chromatiales</taxon>
        <taxon>Ectothiorhodospiraceae</taxon>
        <taxon>Aquisalimonas</taxon>
    </lineage>
</organism>
<dbReference type="InterPro" id="IPR005182">
    <property type="entry name" value="YdbS-like_PH"/>
</dbReference>
<feature type="transmembrane region" description="Helical" evidence="1">
    <location>
        <begin position="49"/>
        <end position="73"/>
    </location>
</feature>
<evidence type="ECO:0000313" key="3">
    <source>
        <dbReference type="EMBL" id="SEO72603.1"/>
    </source>
</evidence>
<evidence type="ECO:0000256" key="1">
    <source>
        <dbReference type="SAM" id="Phobius"/>
    </source>
</evidence>
<feature type="domain" description="YdbS-like PH" evidence="2">
    <location>
        <begin position="407"/>
        <end position="481"/>
    </location>
</feature>
<evidence type="ECO:0000313" key="4">
    <source>
        <dbReference type="Proteomes" id="UP000199657"/>
    </source>
</evidence>
<dbReference type="EMBL" id="FOEG01000002">
    <property type="protein sequence ID" value="SEO72603.1"/>
    <property type="molecule type" value="Genomic_DNA"/>
</dbReference>
<name>A0A1H8S353_9GAMM</name>
<keyword evidence="1" id="KW-1133">Transmembrane helix</keyword>
<dbReference type="PANTHER" id="PTHR34473:SF2">
    <property type="entry name" value="UPF0699 TRANSMEMBRANE PROTEIN YDBT"/>
    <property type="match status" value="1"/>
</dbReference>
<feature type="transmembrane region" description="Helical" evidence="1">
    <location>
        <begin position="182"/>
        <end position="203"/>
    </location>
</feature>
<gene>
    <name evidence="3" type="ORF">SAMN04488052_102408</name>
</gene>
<reference evidence="3 4" key="1">
    <citation type="submission" date="2016-10" db="EMBL/GenBank/DDBJ databases">
        <authorList>
            <person name="de Groot N.N."/>
        </authorList>
    </citation>
    <scope>NUCLEOTIDE SEQUENCE [LARGE SCALE GENOMIC DNA]</scope>
    <source>
        <strain evidence="3 4">CGMCC 1.6291</strain>
    </source>
</reference>
<dbReference type="STRING" id="406100.SAMN04488052_102408"/>
<feature type="transmembrane region" description="Helical" evidence="1">
    <location>
        <begin position="231"/>
        <end position="255"/>
    </location>
</feature>
<keyword evidence="3" id="KW-0723">Serine/threonine-protein kinase</keyword>
<protein>
    <submittedName>
        <fullName evidence="3">Serine/threonine protein kinase</fullName>
    </submittedName>
</protein>
<keyword evidence="1" id="KW-0472">Membrane</keyword>
<dbReference type="GO" id="GO:0004674">
    <property type="term" value="F:protein serine/threonine kinase activity"/>
    <property type="evidence" value="ECO:0007669"/>
    <property type="project" value="UniProtKB-KW"/>
</dbReference>
<feature type="domain" description="YdbS-like PH" evidence="2">
    <location>
        <begin position="73"/>
        <end position="151"/>
    </location>
</feature>
<dbReference type="PANTHER" id="PTHR34473">
    <property type="entry name" value="UPF0699 TRANSMEMBRANE PROTEIN YDBS"/>
    <property type="match status" value="1"/>
</dbReference>
<dbReference type="AlphaFoldDB" id="A0A1H8S353"/>
<keyword evidence="1" id="KW-0812">Transmembrane</keyword>
<feature type="transmembrane region" description="Helical" evidence="1">
    <location>
        <begin position="364"/>
        <end position="381"/>
    </location>
</feature>
<sequence length="501" mass="54583">MTEAVAAGWQRLSPWSVVFLFVRGVLQFVRENVPVLLGAGAGVAVIERIGATEVVLALAALLLIAALLSLVYYRRFRFRLDDDVLLVQKGLFERTELKLSAGRIQHISLEQPAYMRPFDIVRFSAATPGGVTTELELPGIRRPLAESLRQALSSGGPVPDGDGAPAGTPSTEVVFRLGARGLTLHGLASNSVYLFAAFLAPVLQPLERLARQHLDTLGDSAGVRMVVESPWIAGSTILVGLVALLMLVSVVVAWLRFHGFTLVTEGDRYVQRSGLFNRQEQVLSARKLQSVEWVQTALGRLLGRGYLVCRQYGGLPRAADHAGQGFLIPGLGVAEGPALARVFWPQLALEGDYARVHPRYRRAMAVRFALVLLAVVGFVSASAGQPWWLLAALAVPPLAWTLGHLRWLAVGWRVHDDHAFIRTGLLGRRTSAFPLGNAQAIRLQQSWFQRRWGVATLQITLASGPERIPWVDLAEATALANRTLLHVEAPPGDHALQSGRD</sequence>